<evidence type="ECO:0000313" key="2">
    <source>
        <dbReference type="Proteomes" id="UP000054937"/>
    </source>
</evidence>
<gene>
    <name evidence="1" type="ORF">PPERSA_11338</name>
</gene>
<reference evidence="1 2" key="1">
    <citation type="journal article" date="2015" name="Sci. Rep.">
        <title>Genome of the facultative scuticociliatosis pathogen Pseudocohnilembus persalinus provides insight into its virulence through horizontal gene transfer.</title>
        <authorList>
            <person name="Xiong J."/>
            <person name="Wang G."/>
            <person name="Cheng J."/>
            <person name="Tian M."/>
            <person name="Pan X."/>
            <person name="Warren A."/>
            <person name="Jiang C."/>
            <person name="Yuan D."/>
            <person name="Miao W."/>
        </authorList>
    </citation>
    <scope>NUCLEOTIDE SEQUENCE [LARGE SCALE GENOMIC DNA]</scope>
    <source>
        <strain evidence="1">36N120E</strain>
    </source>
</reference>
<dbReference type="AlphaFoldDB" id="A0A0V0QPT7"/>
<protein>
    <submittedName>
        <fullName evidence="1">Regulator of chromosome condensation 1/beta-lactamase-inhibitor protein II</fullName>
    </submittedName>
</protein>
<dbReference type="SUPFAM" id="SSF50985">
    <property type="entry name" value="RCC1/BLIP-II"/>
    <property type="match status" value="1"/>
</dbReference>
<dbReference type="InterPro" id="IPR009091">
    <property type="entry name" value="RCC1/BLIP-II"/>
</dbReference>
<dbReference type="Proteomes" id="UP000054937">
    <property type="component" value="Unassembled WGS sequence"/>
</dbReference>
<name>A0A0V0QPT7_PSEPJ</name>
<dbReference type="OrthoDB" id="10256179at2759"/>
<dbReference type="EMBL" id="LDAU01000120">
    <property type="protein sequence ID" value="KRX04214.1"/>
    <property type="molecule type" value="Genomic_DNA"/>
</dbReference>
<dbReference type="Gene3D" id="2.130.10.30">
    <property type="entry name" value="Regulator of chromosome condensation 1/beta-lactamase-inhibitor protein II"/>
    <property type="match status" value="1"/>
</dbReference>
<organism evidence="1 2">
    <name type="scientific">Pseudocohnilembus persalinus</name>
    <name type="common">Ciliate</name>
    <dbReference type="NCBI Taxonomy" id="266149"/>
    <lineage>
        <taxon>Eukaryota</taxon>
        <taxon>Sar</taxon>
        <taxon>Alveolata</taxon>
        <taxon>Ciliophora</taxon>
        <taxon>Intramacronucleata</taxon>
        <taxon>Oligohymenophorea</taxon>
        <taxon>Scuticociliatia</taxon>
        <taxon>Philasterida</taxon>
        <taxon>Pseudocohnilembidae</taxon>
        <taxon>Pseudocohnilembus</taxon>
    </lineage>
</organism>
<accession>A0A0V0QPT7</accession>
<proteinExistence type="predicted"/>
<evidence type="ECO:0000313" key="1">
    <source>
        <dbReference type="EMBL" id="KRX04214.1"/>
    </source>
</evidence>
<keyword evidence="2" id="KW-1185">Reference proteome</keyword>
<comment type="caution">
    <text evidence="1">The sequence shown here is derived from an EMBL/GenBank/DDBJ whole genome shotgun (WGS) entry which is preliminary data.</text>
</comment>
<sequence>MSKEELVQEIQNAEKNQNNQLVSSLINSFLNKENISLEEKLKYQLIKIQNMIQMGAIVHQMVSGSNHILLLVQSCNCNNVYNQGINMKEKCKGYECNGGLEIIGFGDNQNGQITGNYKHGKIFKFPVIVDFFSGKNVRGISAFEKCSAAYDEKGIIYEWGNDDEPNFEISNFDFRNQGLGLWV</sequence>
<dbReference type="InParanoid" id="A0A0V0QPT7"/>